<evidence type="ECO:0000313" key="1">
    <source>
        <dbReference type="EMBL" id="KAI3784466.1"/>
    </source>
</evidence>
<reference evidence="2" key="1">
    <citation type="journal article" date="2022" name="Mol. Ecol. Resour.">
        <title>The genomes of chicory, endive, great burdock and yacon provide insights into Asteraceae palaeo-polyploidization history and plant inulin production.</title>
        <authorList>
            <person name="Fan W."/>
            <person name="Wang S."/>
            <person name="Wang H."/>
            <person name="Wang A."/>
            <person name="Jiang F."/>
            <person name="Liu H."/>
            <person name="Zhao H."/>
            <person name="Xu D."/>
            <person name="Zhang Y."/>
        </authorList>
    </citation>
    <scope>NUCLEOTIDE SEQUENCE [LARGE SCALE GENOMIC DNA]</scope>
    <source>
        <strain evidence="2">cv. Yunnan</strain>
    </source>
</reference>
<keyword evidence="2" id="KW-1185">Reference proteome</keyword>
<sequence length="551" mass="62764">MSIIELKMQICRVVCSTNVSKEFVYHSWTKIIITQIFQNLNSTVEMESEFEDDEDEFRSCCGDEVELKDIVKLEMENGDGDDEFDEFCVRMLFKGESILGVSGIGVIMEGANKVSVIQVQKKLEFVVDEKVADYLALMDGLSEAIRNKIRRVYAFTNSQILVDQITNKEMVESSLLMALKQRILEHVKNLEHFVLKCVLDVDLERPLHLAQVAIGVVHDAKGDPTVEKCLTCCEDKPTFMMVTLKCSHKFCSHCMKAYVDEKVGLSEVPIRCPSPKCRYYISTPEHKSFLPVDSFMLLEETLLEPNGLMSDKFYCPFPNCAVLLDPSRDVDSTNNCVTCPVCRRFVCVKCGVRWHSSVSCDKFQEVSSGEMDAIDGEVAFDCLVENRRWKRCQMCERMIELTHGCYDLTCWCGHEFCYSCGAEYLNGQQTCECAMWGDEEEEENDQLTLTSSTSSNPGQQFEEWAWESFGSLSNMMDAYSDQERSQLALIQRFLAGGFSLSDHHTNPCEPPSSCADDDTSYIDNTIKDLHQLPWLERFVSVISDNYYNECS</sequence>
<proteinExistence type="predicted"/>
<name>A0ACB9GN85_9ASTR</name>
<comment type="caution">
    <text evidence="1">The sequence shown here is derived from an EMBL/GenBank/DDBJ whole genome shotgun (WGS) entry which is preliminary data.</text>
</comment>
<evidence type="ECO:0000313" key="2">
    <source>
        <dbReference type="Proteomes" id="UP001056120"/>
    </source>
</evidence>
<accession>A0ACB9GN85</accession>
<gene>
    <name evidence="1" type="ORF">L1987_43565</name>
</gene>
<reference evidence="1 2" key="2">
    <citation type="journal article" date="2022" name="Mol. Ecol. Resour.">
        <title>The genomes of chicory, endive, great burdock and yacon provide insights into Asteraceae paleo-polyploidization history and plant inulin production.</title>
        <authorList>
            <person name="Fan W."/>
            <person name="Wang S."/>
            <person name="Wang H."/>
            <person name="Wang A."/>
            <person name="Jiang F."/>
            <person name="Liu H."/>
            <person name="Zhao H."/>
            <person name="Xu D."/>
            <person name="Zhang Y."/>
        </authorList>
    </citation>
    <scope>NUCLEOTIDE SEQUENCE [LARGE SCALE GENOMIC DNA]</scope>
    <source>
        <strain evidence="2">cv. Yunnan</strain>
        <tissue evidence="1">Leaves</tissue>
    </source>
</reference>
<dbReference type="EMBL" id="CM042031">
    <property type="protein sequence ID" value="KAI3784466.1"/>
    <property type="molecule type" value="Genomic_DNA"/>
</dbReference>
<dbReference type="Proteomes" id="UP001056120">
    <property type="component" value="Linkage Group LG14"/>
</dbReference>
<protein>
    <submittedName>
        <fullName evidence="1">Uncharacterized protein</fullName>
    </submittedName>
</protein>
<organism evidence="1 2">
    <name type="scientific">Smallanthus sonchifolius</name>
    <dbReference type="NCBI Taxonomy" id="185202"/>
    <lineage>
        <taxon>Eukaryota</taxon>
        <taxon>Viridiplantae</taxon>
        <taxon>Streptophyta</taxon>
        <taxon>Embryophyta</taxon>
        <taxon>Tracheophyta</taxon>
        <taxon>Spermatophyta</taxon>
        <taxon>Magnoliopsida</taxon>
        <taxon>eudicotyledons</taxon>
        <taxon>Gunneridae</taxon>
        <taxon>Pentapetalae</taxon>
        <taxon>asterids</taxon>
        <taxon>campanulids</taxon>
        <taxon>Asterales</taxon>
        <taxon>Asteraceae</taxon>
        <taxon>Asteroideae</taxon>
        <taxon>Heliantheae alliance</taxon>
        <taxon>Millerieae</taxon>
        <taxon>Smallanthus</taxon>
    </lineage>
</organism>